<accession>A0A561Q7J4</accession>
<evidence type="ECO:0000256" key="1">
    <source>
        <dbReference type="ARBA" id="ARBA00001913"/>
    </source>
</evidence>
<comment type="subcellular location">
    <subcellularLocation>
        <location evidence="2">Secreted</location>
    </subcellularLocation>
</comment>
<dbReference type="InterPro" id="IPR001343">
    <property type="entry name" value="Hemolysn_Ca-bd"/>
</dbReference>
<evidence type="ECO:0000256" key="4">
    <source>
        <dbReference type="ARBA" id="ARBA00022737"/>
    </source>
</evidence>
<dbReference type="Pfam" id="PF08548">
    <property type="entry name" value="Peptidase_M10_C"/>
    <property type="match status" value="1"/>
</dbReference>
<dbReference type="PRINTS" id="PR00313">
    <property type="entry name" value="CABNDNGRPT"/>
</dbReference>
<dbReference type="InterPro" id="IPR011049">
    <property type="entry name" value="Serralysin-like_metalloprot_C"/>
</dbReference>
<proteinExistence type="predicted"/>
<feature type="domain" description="Peptidase M10 serralysin C-terminal" evidence="5">
    <location>
        <begin position="133"/>
        <end position="272"/>
    </location>
</feature>
<dbReference type="InterPro" id="IPR018511">
    <property type="entry name" value="Hemolysin-typ_Ca-bd_CS"/>
</dbReference>
<dbReference type="EMBL" id="VIWP01000015">
    <property type="protein sequence ID" value="TWF46333.1"/>
    <property type="molecule type" value="Genomic_DNA"/>
</dbReference>
<dbReference type="OrthoDB" id="7788759at2"/>
<dbReference type="PANTHER" id="PTHR38340">
    <property type="entry name" value="S-LAYER PROTEIN"/>
    <property type="match status" value="1"/>
</dbReference>
<reference evidence="6 7" key="1">
    <citation type="submission" date="2019-06" db="EMBL/GenBank/DDBJ databases">
        <title>Sorghum-associated microbial communities from plants grown in Nebraska, USA.</title>
        <authorList>
            <person name="Schachtman D."/>
        </authorList>
    </citation>
    <scope>NUCLEOTIDE SEQUENCE [LARGE SCALE GENOMIC DNA]</scope>
    <source>
        <strain evidence="6 7">1225</strain>
    </source>
</reference>
<keyword evidence="4" id="KW-0677">Repeat</keyword>
<protein>
    <submittedName>
        <fullName evidence="6">Hemolysin type calcium-binding protein</fullName>
    </submittedName>
</protein>
<dbReference type="RefSeq" id="WP_145643277.1">
    <property type="nucleotide sequence ID" value="NZ_VIWP01000015.1"/>
</dbReference>
<dbReference type="Pfam" id="PF00353">
    <property type="entry name" value="HemolysinCabind"/>
    <property type="match status" value="1"/>
</dbReference>
<keyword evidence="7" id="KW-1185">Reference proteome</keyword>
<dbReference type="PANTHER" id="PTHR38340:SF1">
    <property type="entry name" value="S-LAYER PROTEIN"/>
    <property type="match status" value="1"/>
</dbReference>
<dbReference type="PROSITE" id="PS00330">
    <property type="entry name" value="HEMOLYSIN_CALCIUM"/>
    <property type="match status" value="1"/>
</dbReference>
<sequence>MSNIVVTNLIESIREDANIGKEVAVISVADIGVSISSITIESFQHVDYGGITGWEDYAGDLFEVVGTKVLLKADLDYEKYWDHPEYQSVNFTVTATLSNGTTATASSSLALTDVIEEIRGTGKSETIAGTGAKDKIIAGAGNDKVFGYQGDDVIYGGNGQDKLYGGEGSDTFLYKSVKESAIGAHDLIMDWDHEPNGGTRDVIDLRAIDARSDYFGDQPFKWLGIKGFDGKKGELNYKYEKDGDTHIYGDLNGDKKADFEIVLDGKHKMYADDFFL</sequence>
<evidence type="ECO:0000256" key="2">
    <source>
        <dbReference type="ARBA" id="ARBA00004613"/>
    </source>
</evidence>
<comment type="caution">
    <text evidence="6">The sequence shown here is derived from an EMBL/GenBank/DDBJ whole genome shotgun (WGS) entry which is preliminary data.</text>
</comment>
<name>A0A561Q7J4_9HYPH</name>
<keyword evidence="3" id="KW-0964">Secreted</keyword>
<dbReference type="SUPFAM" id="SSF51120">
    <property type="entry name" value="beta-Roll"/>
    <property type="match status" value="1"/>
</dbReference>
<dbReference type="GO" id="GO:0005509">
    <property type="term" value="F:calcium ion binding"/>
    <property type="evidence" value="ECO:0007669"/>
    <property type="project" value="InterPro"/>
</dbReference>
<dbReference type="InterPro" id="IPR050557">
    <property type="entry name" value="RTX_toxin/Mannuronan_C5-epim"/>
</dbReference>
<evidence type="ECO:0000313" key="7">
    <source>
        <dbReference type="Proteomes" id="UP000320653"/>
    </source>
</evidence>
<comment type="cofactor">
    <cofactor evidence="1">
        <name>Ca(2+)</name>
        <dbReference type="ChEBI" id="CHEBI:29108"/>
    </cofactor>
</comment>
<gene>
    <name evidence="6" type="ORF">FHW37_11528</name>
</gene>
<dbReference type="Proteomes" id="UP000320653">
    <property type="component" value="Unassembled WGS sequence"/>
</dbReference>
<dbReference type="GO" id="GO:0005615">
    <property type="term" value="C:extracellular space"/>
    <property type="evidence" value="ECO:0007669"/>
    <property type="project" value="InterPro"/>
</dbReference>
<dbReference type="AlphaFoldDB" id="A0A561Q7J4"/>
<organism evidence="6 7">
    <name type="scientific">Neorhizobium alkalisoli</name>
    <dbReference type="NCBI Taxonomy" id="528178"/>
    <lineage>
        <taxon>Bacteria</taxon>
        <taxon>Pseudomonadati</taxon>
        <taxon>Pseudomonadota</taxon>
        <taxon>Alphaproteobacteria</taxon>
        <taxon>Hyphomicrobiales</taxon>
        <taxon>Rhizobiaceae</taxon>
        <taxon>Rhizobium/Agrobacterium group</taxon>
        <taxon>Neorhizobium</taxon>
    </lineage>
</organism>
<dbReference type="InterPro" id="IPR013858">
    <property type="entry name" value="Peptidase_M10B_C"/>
</dbReference>
<evidence type="ECO:0000259" key="5">
    <source>
        <dbReference type="Pfam" id="PF08548"/>
    </source>
</evidence>
<dbReference type="Gene3D" id="2.150.10.10">
    <property type="entry name" value="Serralysin-like metalloprotease, C-terminal"/>
    <property type="match status" value="1"/>
</dbReference>
<evidence type="ECO:0000256" key="3">
    <source>
        <dbReference type="ARBA" id="ARBA00022525"/>
    </source>
</evidence>
<evidence type="ECO:0000313" key="6">
    <source>
        <dbReference type="EMBL" id="TWF46333.1"/>
    </source>
</evidence>